<evidence type="ECO:0000313" key="2">
    <source>
        <dbReference type="Proteomes" id="UP001221566"/>
    </source>
</evidence>
<dbReference type="EMBL" id="JAQQKY010000025">
    <property type="protein sequence ID" value="MDC7692646.1"/>
    <property type="molecule type" value="Genomic_DNA"/>
</dbReference>
<proteinExistence type="predicted"/>
<reference evidence="1 2" key="1">
    <citation type="submission" date="2023-01" db="EMBL/GenBank/DDBJ databases">
        <title>Novel species of the genus Vogesella isolated from rivers.</title>
        <authorList>
            <person name="Lu H."/>
        </authorList>
    </citation>
    <scope>NUCLEOTIDE SEQUENCE [LARGE SCALE GENOMIC DNA]</scope>
    <source>
        <strain evidence="1 2">SH7W</strain>
    </source>
</reference>
<dbReference type="Proteomes" id="UP001221566">
    <property type="component" value="Unassembled WGS sequence"/>
</dbReference>
<organism evidence="1 2">
    <name type="scientific">Vogesella indigofera</name>
    <name type="common">Pseudomonas indigofera</name>
    <dbReference type="NCBI Taxonomy" id="45465"/>
    <lineage>
        <taxon>Bacteria</taxon>
        <taxon>Pseudomonadati</taxon>
        <taxon>Pseudomonadota</taxon>
        <taxon>Betaproteobacteria</taxon>
        <taxon>Neisseriales</taxon>
        <taxon>Chromobacteriaceae</taxon>
        <taxon>Vogesella</taxon>
    </lineage>
</organism>
<accession>A0ABT5I8Y3</accession>
<keyword evidence="2" id="KW-1185">Reference proteome</keyword>
<dbReference type="RefSeq" id="WP_272804205.1">
    <property type="nucleotide sequence ID" value="NZ_JAQQKY010000025.1"/>
</dbReference>
<evidence type="ECO:0000313" key="1">
    <source>
        <dbReference type="EMBL" id="MDC7692646.1"/>
    </source>
</evidence>
<gene>
    <name evidence="1" type="ORF">PQU93_17975</name>
</gene>
<comment type="caution">
    <text evidence="1">The sequence shown here is derived from an EMBL/GenBank/DDBJ whole genome shotgun (WGS) entry which is preliminary data.</text>
</comment>
<protein>
    <submittedName>
        <fullName evidence="1">Uncharacterized protein</fullName>
    </submittedName>
</protein>
<name>A0ABT5I8Y3_VOGIN</name>
<sequence>MEFLIGAALVLGWLWFRSRNSSGGKHSPTHSTPRDNETLIPFPFWLDTYQNAPPPTQALMASMVLFQTFHVVANSPDVFVDERLVEQKLSDMSLHQKKQLVDMLVLYSMKMSDSILDYLGTQQARVAFSIIVISWTKETKRHPVEIFDLAS</sequence>